<protein>
    <submittedName>
        <fullName evidence="2">Glycerophosphodiester phosphodiesterase</fullName>
    </submittedName>
</protein>
<dbReference type="SUPFAM" id="SSF51695">
    <property type="entry name" value="PLC-like phosphodiesterases"/>
    <property type="match status" value="1"/>
</dbReference>
<reference evidence="2" key="2">
    <citation type="submission" date="2021-04" db="EMBL/GenBank/DDBJ databases">
        <authorList>
            <person name="Gilroy R."/>
        </authorList>
    </citation>
    <scope>NUCLEOTIDE SEQUENCE</scope>
    <source>
        <strain evidence="2">A6-441</strain>
    </source>
</reference>
<dbReference type="PANTHER" id="PTHR46211:SF1">
    <property type="entry name" value="GLYCEROPHOSPHODIESTER PHOSPHODIESTERASE, CYTOPLASMIC"/>
    <property type="match status" value="1"/>
</dbReference>
<proteinExistence type="predicted"/>
<dbReference type="CDD" id="cd08563">
    <property type="entry name" value="GDPD_TtGDE_like"/>
    <property type="match status" value="1"/>
</dbReference>
<organism evidence="2 3">
    <name type="scientific">Candidatus Fusobacterium pullicola</name>
    <dbReference type="NCBI Taxonomy" id="2838601"/>
    <lineage>
        <taxon>Bacteria</taxon>
        <taxon>Fusobacteriati</taxon>
        <taxon>Fusobacteriota</taxon>
        <taxon>Fusobacteriia</taxon>
        <taxon>Fusobacteriales</taxon>
        <taxon>Fusobacteriaceae</taxon>
        <taxon>Fusobacterium</taxon>
    </lineage>
</organism>
<evidence type="ECO:0000313" key="3">
    <source>
        <dbReference type="Proteomes" id="UP000724657"/>
    </source>
</evidence>
<dbReference type="AlphaFoldDB" id="A0A9E2KZ14"/>
<dbReference type="Proteomes" id="UP000724657">
    <property type="component" value="Unassembled WGS sequence"/>
</dbReference>
<comment type="caution">
    <text evidence="2">The sequence shown here is derived from an EMBL/GenBank/DDBJ whole genome shotgun (WGS) entry which is preliminary data.</text>
</comment>
<reference evidence="2" key="1">
    <citation type="journal article" date="2021" name="PeerJ">
        <title>Extensive microbial diversity within the chicken gut microbiome revealed by metagenomics and culture.</title>
        <authorList>
            <person name="Gilroy R."/>
            <person name="Ravi A."/>
            <person name="Getino M."/>
            <person name="Pursley I."/>
            <person name="Horton D.L."/>
            <person name="Alikhan N.F."/>
            <person name="Baker D."/>
            <person name="Gharbi K."/>
            <person name="Hall N."/>
            <person name="Watson M."/>
            <person name="Adriaenssens E.M."/>
            <person name="Foster-Nyarko E."/>
            <person name="Jarju S."/>
            <person name="Secka A."/>
            <person name="Antonio M."/>
            <person name="Oren A."/>
            <person name="Chaudhuri R.R."/>
            <person name="La Ragione R."/>
            <person name="Hildebrand F."/>
            <person name="Pallen M.J."/>
        </authorList>
    </citation>
    <scope>NUCLEOTIDE SEQUENCE</scope>
    <source>
        <strain evidence="2">A6-441</strain>
    </source>
</reference>
<dbReference type="GO" id="GO:0006629">
    <property type="term" value="P:lipid metabolic process"/>
    <property type="evidence" value="ECO:0007669"/>
    <property type="project" value="InterPro"/>
</dbReference>
<dbReference type="EMBL" id="JAHLFN010000056">
    <property type="protein sequence ID" value="MBU3842474.1"/>
    <property type="molecule type" value="Genomic_DNA"/>
</dbReference>
<dbReference type="InterPro" id="IPR030395">
    <property type="entry name" value="GP_PDE_dom"/>
</dbReference>
<evidence type="ECO:0000259" key="1">
    <source>
        <dbReference type="PROSITE" id="PS51704"/>
    </source>
</evidence>
<accession>A0A9E2KZ14</accession>
<dbReference type="PANTHER" id="PTHR46211">
    <property type="entry name" value="GLYCEROPHOSPHORYL DIESTER PHOSPHODIESTERASE"/>
    <property type="match status" value="1"/>
</dbReference>
<name>A0A9E2KZ14_9FUSO</name>
<dbReference type="Pfam" id="PF03009">
    <property type="entry name" value="GDPD"/>
    <property type="match status" value="1"/>
</dbReference>
<gene>
    <name evidence="2" type="ORF">IAA47_05760</name>
</gene>
<evidence type="ECO:0000313" key="2">
    <source>
        <dbReference type="EMBL" id="MBU3842474.1"/>
    </source>
</evidence>
<dbReference type="PROSITE" id="PS51704">
    <property type="entry name" value="GP_PDE"/>
    <property type="match status" value="1"/>
</dbReference>
<sequence>MSKIFAHRGYSGKYPENTMIAFKKALECGVDGIELDVQLTKDGEVVIIHDETIDRTTTGKGFVVDYTYEELERFDASFKFKDLGFNKIPTLREYFQLVKDYDIVTNVELKTGINEYLGIEEKVWELIKEYNLEEKVIISSFNHFSVMRMKDIAPQLKYGFLSEDWIIDAGKYTHSYGVQCYHPRFNNLVPDVIKELKKYNLEINTWTVNLEEDMRYLYSNNIDVIITNYPELAQEIKKEYQGETNE</sequence>
<dbReference type="GO" id="GO:0008081">
    <property type="term" value="F:phosphoric diester hydrolase activity"/>
    <property type="evidence" value="ECO:0007669"/>
    <property type="project" value="InterPro"/>
</dbReference>
<feature type="domain" description="GP-PDE" evidence="1">
    <location>
        <begin position="2"/>
        <end position="237"/>
    </location>
</feature>
<dbReference type="Gene3D" id="3.20.20.190">
    <property type="entry name" value="Phosphatidylinositol (PI) phosphodiesterase"/>
    <property type="match status" value="1"/>
</dbReference>
<dbReference type="InterPro" id="IPR017946">
    <property type="entry name" value="PLC-like_Pdiesterase_TIM-brl"/>
</dbReference>